<comment type="caution">
    <text evidence="1">The sequence shown here is derived from an EMBL/GenBank/DDBJ whole genome shotgun (WGS) entry which is preliminary data.</text>
</comment>
<sequence length="189" mass="21047">MQILVLFPGTECGTGFSERRSRNLRELTATGLDKSYPSESAMHFAASQVATPALLDLPRSLAAYQEALRSTQWAGAAAVVGRFDWSTRSGSRCKLRHALPSSVDGILFRLEFDETPWTLRVVWSDRYTFCPPTSTNGCSVVSPLFDIRVALVCDLDVGLDVSQRQRHVRIFHTNFLSSTPLIALHHEVH</sequence>
<gene>
    <name evidence="1" type="ORF">R1flu_012507</name>
</gene>
<protein>
    <submittedName>
        <fullName evidence="1">Uncharacterized protein</fullName>
    </submittedName>
</protein>
<keyword evidence="2" id="KW-1185">Reference proteome</keyword>
<accession>A0ABD1ZAZ2</accession>
<dbReference type="Proteomes" id="UP001605036">
    <property type="component" value="Unassembled WGS sequence"/>
</dbReference>
<dbReference type="EMBL" id="JBHFFA010000002">
    <property type="protein sequence ID" value="KAL2644920.1"/>
    <property type="molecule type" value="Genomic_DNA"/>
</dbReference>
<evidence type="ECO:0000313" key="2">
    <source>
        <dbReference type="Proteomes" id="UP001605036"/>
    </source>
</evidence>
<name>A0ABD1ZAZ2_9MARC</name>
<reference evidence="1 2" key="1">
    <citation type="submission" date="2024-09" db="EMBL/GenBank/DDBJ databases">
        <title>Chromosome-scale assembly of Riccia fluitans.</title>
        <authorList>
            <person name="Paukszto L."/>
            <person name="Sawicki J."/>
            <person name="Karawczyk K."/>
            <person name="Piernik-Szablinska J."/>
            <person name="Szczecinska M."/>
            <person name="Mazdziarz M."/>
        </authorList>
    </citation>
    <scope>NUCLEOTIDE SEQUENCE [LARGE SCALE GENOMIC DNA]</scope>
    <source>
        <strain evidence="1">Rf_01</strain>
        <tissue evidence="1">Aerial parts of the thallus</tissue>
    </source>
</reference>
<organism evidence="1 2">
    <name type="scientific">Riccia fluitans</name>
    <dbReference type="NCBI Taxonomy" id="41844"/>
    <lineage>
        <taxon>Eukaryota</taxon>
        <taxon>Viridiplantae</taxon>
        <taxon>Streptophyta</taxon>
        <taxon>Embryophyta</taxon>
        <taxon>Marchantiophyta</taxon>
        <taxon>Marchantiopsida</taxon>
        <taxon>Marchantiidae</taxon>
        <taxon>Marchantiales</taxon>
        <taxon>Ricciaceae</taxon>
        <taxon>Riccia</taxon>
    </lineage>
</organism>
<dbReference type="AlphaFoldDB" id="A0ABD1ZAZ2"/>
<proteinExistence type="predicted"/>
<evidence type="ECO:0000313" key="1">
    <source>
        <dbReference type="EMBL" id="KAL2644920.1"/>
    </source>
</evidence>